<dbReference type="PANTHER" id="PTHR43783">
    <property type="entry name" value="UDP-N-ACETYLGLUCOSAMINE 1-CARBOXYVINYLTRANSFERASE"/>
    <property type="match status" value="1"/>
</dbReference>
<dbReference type="Pfam" id="PF00275">
    <property type="entry name" value="EPSP_synthase"/>
    <property type="match status" value="1"/>
</dbReference>
<dbReference type="InterPro" id="IPR013792">
    <property type="entry name" value="RNA3'P_cycl/enolpyr_Trfase_a/b"/>
</dbReference>
<keyword evidence="13" id="KW-0670">Pyruvate</keyword>
<evidence type="ECO:0000256" key="2">
    <source>
        <dbReference type="ARBA" id="ARBA00004752"/>
    </source>
</evidence>
<accession>A0ABW3DW89</accession>
<keyword evidence="6 13" id="KW-0133">Cell shape</keyword>
<comment type="caution">
    <text evidence="15">The sequence shown here is derived from an EMBL/GenBank/DDBJ whole genome shotgun (WGS) entry which is preliminary data.</text>
</comment>
<reference evidence="16" key="1">
    <citation type="journal article" date="2019" name="Int. J. Syst. Evol. Microbiol.">
        <title>The Global Catalogue of Microorganisms (GCM) 10K type strain sequencing project: providing services to taxonomists for standard genome sequencing and annotation.</title>
        <authorList>
            <consortium name="The Broad Institute Genomics Platform"/>
            <consortium name="The Broad Institute Genome Sequencing Center for Infectious Disease"/>
            <person name="Wu L."/>
            <person name="Ma J."/>
        </authorList>
    </citation>
    <scope>NUCLEOTIDE SEQUENCE [LARGE SCALE GENOMIC DNA]</scope>
    <source>
        <strain evidence="16">CCUG 62974</strain>
    </source>
</reference>
<evidence type="ECO:0000256" key="5">
    <source>
        <dbReference type="ARBA" id="ARBA00022679"/>
    </source>
</evidence>
<dbReference type="Proteomes" id="UP001597024">
    <property type="component" value="Unassembled WGS sequence"/>
</dbReference>
<keyword evidence="16" id="KW-1185">Reference proteome</keyword>
<comment type="pathway">
    <text evidence="2 13">Cell wall biogenesis; peptidoglycan biosynthesis.</text>
</comment>
<comment type="catalytic activity">
    <reaction evidence="12 13">
        <text>phosphoenolpyruvate + UDP-N-acetyl-alpha-D-glucosamine = UDP-N-acetyl-3-O-(1-carboxyvinyl)-alpha-D-glucosamine + phosphate</text>
        <dbReference type="Rhea" id="RHEA:18681"/>
        <dbReference type="ChEBI" id="CHEBI:43474"/>
        <dbReference type="ChEBI" id="CHEBI:57705"/>
        <dbReference type="ChEBI" id="CHEBI:58702"/>
        <dbReference type="ChEBI" id="CHEBI:68483"/>
        <dbReference type="EC" id="2.5.1.7"/>
    </reaction>
</comment>
<evidence type="ECO:0000256" key="4">
    <source>
        <dbReference type="ARBA" id="ARBA00022618"/>
    </source>
</evidence>
<dbReference type="PANTHER" id="PTHR43783:SF1">
    <property type="entry name" value="UDP-N-ACETYLGLUCOSAMINE 1-CARBOXYVINYLTRANSFERASE"/>
    <property type="match status" value="1"/>
</dbReference>
<dbReference type="InterPro" id="IPR036968">
    <property type="entry name" value="Enolpyruvate_Tfrase_sf"/>
</dbReference>
<evidence type="ECO:0000256" key="3">
    <source>
        <dbReference type="ARBA" id="ARBA00022490"/>
    </source>
</evidence>
<sequence length="421" mass="44684">MVRYRVRGGNPLRGTAFIQGAKNAVLPMIGAALLAPRGRTVLRNVPIIEDVRRAVELAEAVGAKVELHEAERTLVIDASTLSSPVLPAEIARRFRGSVLFVPALLHRLGEAVIEGVGGCNLGSRNLDFHYLGYKRLGAVVDEGDAVIHVKTAGFTGATLYLDTPSHTGTENLIMAGVLGRGTTVIENAALEPEVLDVIEMLTRMGARISGGGTGFITVEGVEELQAVEHTVMPDRLDAGVFAMAAAITGGEVNLVGADLDHLGVVRYKLEQMGVEFADHGAVLHVRRDRPLRPINVITDTYPGFATDLQSPIMTVACLADGASYIHERIFDGRFALAAELNKMGADIEVKENSAVVRGATPLTGTEVTAHDLRSGIALVLAGLAAHGETVIGSGYLIDRGHSYLAERMQALGADVRREISA</sequence>
<feature type="binding site" evidence="13">
    <location>
        <position position="307"/>
    </location>
    <ligand>
        <name>UDP-N-acetyl-alpha-D-glucosamine</name>
        <dbReference type="ChEBI" id="CHEBI:57705"/>
    </ligand>
</feature>
<comment type="function">
    <text evidence="10 13">Cell wall formation. Adds enolpyruvyl to UDP-N-acetylglucosamine.</text>
</comment>
<feature type="domain" description="Enolpyruvate transferase" evidence="14">
    <location>
        <begin position="6"/>
        <end position="403"/>
    </location>
</feature>
<evidence type="ECO:0000256" key="7">
    <source>
        <dbReference type="ARBA" id="ARBA00022984"/>
    </source>
</evidence>
<comment type="subcellular location">
    <subcellularLocation>
        <location evidence="1 13">Cytoplasm</location>
    </subcellularLocation>
</comment>
<feature type="modified residue" description="2-(S-cysteinyl)pyruvic acid O-phosphothioketal" evidence="13">
    <location>
        <position position="119"/>
    </location>
</feature>
<comment type="similarity">
    <text evidence="11 13">Belongs to the EPSP synthase family. MurA subfamily.</text>
</comment>
<dbReference type="CDD" id="cd01555">
    <property type="entry name" value="UdpNAET"/>
    <property type="match status" value="1"/>
</dbReference>
<comment type="caution">
    <text evidence="13">Lacks conserved residue(s) required for the propagation of feature annotation.</text>
</comment>
<evidence type="ECO:0000256" key="1">
    <source>
        <dbReference type="ARBA" id="ARBA00004496"/>
    </source>
</evidence>
<keyword evidence="5 13" id="KW-0808">Transferase</keyword>
<evidence type="ECO:0000313" key="16">
    <source>
        <dbReference type="Proteomes" id="UP001597024"/>
    </source>
</evidence>
<organism evidence="15 16">
    <name type="scientific">Streptosporangium algeriense</name>
    <dbReference type="NCBI Taxonomy" id="1682748"/>
    <lineage>
        <taxon>Bacteria</taxon>
        <taxon>Bacillati</taxon>
        <taxon>Actinomycetota</taxon>
        <taxon>Actinomycetes</taxon>
        <taxon>Streptosporangiales</taxon>
        <taxon>Streptosporangiaceae</taxon>
        <taxon>Streptosporangium</taxon>
    </lineage>
</organism>
<dbReference type="NCBIfam" id="NF006873">
    <property type="entry name" value="PRK09369.1"/>
    <property type="match status" value="1"/>
</dbReference>
<dbReference type="InterPro" id="IPR005750">
    <property type="entry name" value="UDP_GlcNAc_COvinyl_MurA"/>
</dbReference>
<evidence type="ECO:0000256" key="6">
    <source>
        <dbReference type="ARBA" id="ARBA00022960"/>
    </source>
</evidence>
<feature type="binding site" evidence="13">
    <location>
        <position position="329"/>
    </location>
    <ligand>
        <name>UDP-N-acetyl-alpha-D-glucosamine</name>
        <dbReference type="ChEBI" id="CHEBI:57705"/>
    </ligand>
</feature>
<evidence type="ECO:0000256" key="8">
    <source>
        <dbReference type="ARBA" id="ARBA00023306"/>
    </source>
</evidence>
<keyword evidence="7 13" id="KW-0573">Peptidoglycan synthesis</keyword>
<evidence type="ECO:0000256" key="10">
    <source>
        <dbReference type="ARBA" id="ARBA00037534"/>
    </source>
</evidence>
<evidence type="ECO:0000313" key="15">
    <source>
        <dbReference type="EMBL" id="MFD0887229.1"/>
    </source>
</evidence>
<protein>
    <recommendedName>
        <fullName evidence="13">UDP-N-acetylglucosamine 1-carboxyvinyltransferase</fullName>
        <ecNumber evidence="13">2.5.1.7</ecNumber>
    </recommendedName>
    <alternativeName>
        <fullName evidence="13">Enoylpyruvate transferase</fullName>
    </alternativeName>
    <alternativeName>
        <fullName evidence="13">UDP-N-acetylglucosamine enolpyruvyl transferase</fullName>
        <shortName evidence="13">EPT</shortName>
    </alternativeName>
</protein>
<keyword evidence="8 13" id="KW-0131">Cell cycle</keyword>
<evidence type="ECO:0000259" key="14">
    <source>
        <dbReference type="Pfam" id="PF00275"/>
    </source>
</evidence>
<feature type="binding site" evidence="13">
    <location>
        <position position="95"/>
    </location>
    <ligand>
        <name>UDP-N-acetyl-alpha-D-glucosamine</name>
        <dbReference type="ChEBI" id="CHEBI:57705"/>
    </ligand>
</feature>
<feature type="binding site" evidence="13">
    <location>
        <begin position="22"/>
        <end position="23"/>
    </location>
    <ligand>
        <name>phosphoenolpyruvate</name>
        <dbReference type="ChEBI" id="CHEBI:58702"/>
    </ligand>
</feature>
<gene>
    <name evidence="13 15" type="primary">murA</name>
    <name evidence="15" type="ORF">ACFQ08_22025</name>
</gene>
<dbReference type="NCBIfam" id="TIGR01072">
    <property type="entry name" value="murA"/>
    <property type="match status" value="1"/>
</dbReference>
<dbReference type="Gene3D" id="3.65.10.10">
    <property type="entry name" value="Enolpyruvate transferase domain"/>
    <property type="match status" value="2"/>
</dbReference>
<dbReference type="EC" id="2.5.1.7" evidence="13"/>
<dbReference type="EMBL" id="JBHTHX010000857">
    <property type="protein sequence ID" value="MFD0887229.1"/>
    <property type="molecule type" value="Genomic_DNA"/>
</dbReference>
<keyword evidence="3 13" id="KW-0963">Cytoplasm</keyword>
<evidence type="ECO:0000256" key="12">
    <source>
        <dbReference type="ARBA" id="ARBA00047527"/>
    </source>
</evidence>
<evidence type="ECO:0000256" key="9">
    <source>
        <dbReference type="ARBA" id="ARBA00023316"/>
    </source>
</evidence>
<proteinExistence type="inferred from homology"/>
<dbReference type="InterPro" id="IPR050068">
    <property type="entry name" value="MurA_subfamily"/>
</dbReference>
<dbReference type="GO" id="GO:0008760">
    <property type="term" value="F:UDP-N-acetylglucosamine 1-carboxyvinyltransferase activity"/>
    <property type="evidence" value="ECO:0007669"/>
    <property type="project" value="UniProtKB-EC"/>
</dbReference>
<evidence type="ECO:0000256" key="11">
    <source>
        <dbReference type="ARBA" id="ARBA00038367"/>
    </source>
</evidence>
<keyword evidence="9 13" id="KW-0961">Cell wall biogenesis/degradation</keyword>
<evidence type="ECO:0000256" key="13">
    <source>
        <dbReference type="HAMAP-Rule" id="MF_00111"/>
    </source>
</evidence>
<feature type="active site" description="Proton donor" evidence="13">
    <location>
        <position position="119"/>
    </location>
</feature>
<dbReference type="InterPro" id="IPR001986">
    <property type="entry name" value="Enolpyruvate_Tfrase_dom"/>
</dbReference>
<keyword evidence="4 13" id="KW-0132">Cell division</keyword>
<name>A0ABW3DW89_9ACTN</name>
<dbReference type="SUPFAM" id="SSF55205">
    <property type="entry name" value="EPT/RTPC-like"/>
    <property type="match status" value="1"/>
</dbReference>
<dbReference type="HAMAP" id="MF_00111">
    <property type="entry name" value="MurA"/>
    <property type="match status" value="1"/>
</dbReference>